<dbReference type="Gene3D" id="2.40.100.10">
    <property type="entry name" value="Cyclophilin-like"/>
    <property type="match status" value="1"/>
</dbReference>
<evidence type="ECO:0000313" key="5">
    <source>
        <dbReference type="EMBL" id="CAB4822781.1"/>
    </source>
</evidence>
<dbReference type="EMBL" id="CAFBOJ010000017">
    <property type="protein sequence ID" value="CAB4972998.1"/>
    <property type="molecule type" value="Genomic_DNA"/>
</dbReference>
<dbReference type="AlphaFoldDB" id="A0A6J7H948"/>
<dbReference type="EMBL" id="CAEZWO010000057">
    <property type="protein sequence ID" value="CAB4660245.1"/>
    <property type="molecule type" value="Genomic_DNA"/>
</dbReference>
<evidence type="ECO:0000259" key="1">
    <source>
        <dbReference type="PROSITE" id="PS50072"/>
    </source>
</evidence>
<evidence type="ECO:0000313" key="9">
    <source>
        <dbReference type="EMBL" id="CAB5049857.1"/>
    </source>
</evidence>
<dbReference type="PANTHER" id="PTHR45625:SF3">
    <property type="entry name" value="PEPTIDYL-PROLYL CIS-TRANS ISOMERASE B-RELATED"/>
    <property type="match status" value="1"/>
</dbReference>
<dbReference type="EMBL" id="CAFBQK010000058">
    <property type="protein sequence ID" value="CAB5049857.1"/>
    <property type="molecule type" value="Genomic_DNA"/>
</dbReference>
<dbReference type="InterPro" id="IPR044666">
    <property type="entry name" value="Cyclophilin_A-like"/>
</dbReference>
<dbReference type="GO" id="GO:0003755">
    <property type="term" value="F:peptidyl-prolyl cis-trans isomerase activity"/>
    <property type="evidence" value="ECO:0007669"/>
    <property type="project" value="InterPro"/>
</dbReference>
<sequence length="215" mass="22200">MKRILGVVVTGLLISSLPQSAVASVHAVAKVTCKATKSIAHTPKEVATPKKVLPGKIGSFTLVTNCGNIVIKTDGVKAPVTLTALTTLAKGGFYDHSLCHRVTTTQMWVLQCGDPTAKGNGGPAFSFQDENLPMTEVNNYPSGTVAMANSGNPGTNGSQFFLVYGDTTLPANYTIWGTITSGLNILKAIGAAGIKGGGTDGTPVKTIAIEKVIVK</sequence>
<protein>
    <submittedName>
        <fullName evidence="7">Unannotated protein</fullName>
    </submittedName>
</protein>
<evidence type="ECO:0000313" key="8">
    <source>
        <dbReference type="EMBL" id="CAB4972998.1"/>
    </source>
</evidence>
<evidence type="ECO:0000313" key="6">
    <source>
        <dbReference type="EMBL" id="CAB4840875.1"/>
    </source>
</evidence>
<dbReference type="EMBL" id="CAFBRB010000039">
    <property type="protein sequence ID" value="CAB5073842.1"/>
    <property type="molecule type" value="Genomic_DNA"/>
</dbReference>
<dbReference type="EMBL" id="CAEZYB010000085">
    <property type="protein sequence ID" value="CAB4707793.1"/>
    <property type="molecule type" value="Genomic_DNA"/>
</dbReference>
<dbReference type="EMBL" id="CAFAZX010000011">
    <property type="protein sequence ID" value="CAB4840875.1"/>
    <property type="molecule type" value="Genomic_DNA"/>
</dbReference>
<dbReference type="CDD" id="cd00317">
    <property type="entry name" value="cyclophilin"/>
    <property type="match status" value="1"/>
</dbReference>
<dbReference type="InterPro" id="IPR029000">
    <property type="entry name" value="Cyclophilin-like_dom_sf"/>
</dbReference>
<dbReference type="EMBL" id="CAFBMY010000015">
    <property type="protein sequence ID" value="CAB4917557.1"/>
    <property type="molecule type" value="Genomic_DNA"/>
</dbReference>
<evidence type="ECO:0000313" key="3">
    <source>
        <dbReference type="EMBL" id="CAB4707793.1"/>
    </source>
</evidence>
<evidence type="ECO:0000313" key="2">
    <source>
        <dbReference type="EMBL" id="CAB4660245.1"/>
    </source>
</evidence>
<dbReference type="EMBL" id="CAFABI010000021">
    <property type="protein sequence ID" value="CAB4822781.1"/>
    <property type="molecule type" value="Genomic_DNA"/>
</dbReference>
<evidence type="ECO:0000313" key="7">
    <source>
        <dbReference type="EMBL" id="CAB4917557.1"/>
    </source>
</evidence>
<dbReference type="SUPFAM" id="SSF50891">
    <property type="entry name" value="Cyclophilin-like"/>
    <property type="match status" value="1"/>
</dbReference>
<dbReference type="PROSITE" id="PS50072">
    <property type="entry name" value="CSA_PPIASE_2"/>
    <property type="match status" value="1"/>
</dbReference>
<gene>
    <name evidence="2" type="ORF">UFOPK2254_00699</name>
    <name evidence="3" type="ORF">UFOPK2646_00805</name>
    <name evidence="4" type="ORF">UFOPK2907_00178</name>
    <name evidence="5" type="ORF">UFOPK3197_00310</name>
    <name evidence="6" type="ORF">UFOPK3241_00344</name>
    <name evidence="7" type="ORF">UFOPK3707_00180</name>
    <name evidence="8" type="ORF">UFOPK3937_00265</name>
    <name evidence="9" type="ORF">UFOPK4265_00585</name>
    <name evidence="10" type="ORF">UFOPK4401_00513</name>
</gene>
<evidence type="ECO:0000313" key="10">
    <source>
        <dbReference type="EMBL" id="CAB5073842.1"/>
    </source>
</evidence>
<accession>A0A6J7H948</accession>
<proteinExistence type="predicted"/>
<organism evidence="7">
    <name type="scientific">freshwater metagenome</name>
    <dbReference type="NCBI Taxonomy" id="449393"/>
    <lineage>
        <taxon>unclassified sequences</taxon>
        <taxon>metagenomes</taxon>
        <taxon>ecological metagenomes</taxon>
    </lineage>
</organism>
<dbReference type="Pfam" id="PF00160">
    <property type="entry name" value="Pro_isomerase"/>
    <property type="match status" value="1"/>
</dbReference>
<dbReference type="EMBL" id="CAEZZR010000009">
    <property type="protein sequence ID" value="CAB4765283.1"/>
    <property type="molecule type" value="Genomic_DNA"/>
</dbReference>
<dbReference type="InterPro" id="IPR002130">
    <property type="entry name" value="Cyclophilin-type_PPIase_dom"/>
</dbReference>
<feature type="domain" description="PPIase cyclophilin-type" evidence="1">
    <location>
        <begin position="67"/>
        <end position="214"/>
    </location>
</feature>
<name>A0A6J7H948_9ZZZZ</name>
<dbReference type="PANTHER" id="PTHR45625">
    <property type="entry name" value="PEPTIDYL-PROLYL CIS-TRANS ISOMERASE-RELATED"/>
    <property type="match status" value="1"/>
</dbReference>
<evidence type="ECO:0000313" key="4">
    <source>
        <dbReference type="EMBL" id="CAB4765283.1"/>
    </source>
</evidence>
<reference evidence="7" key="1">
    <citation type="submission" date="2020-05" db="EMBL/GenBank/DDBJ databases">
        <authorList>
            <person name="Chiriac C."/>
            <person name="Salcher M."/>
            <person name="Ghai R."/>
            <person name="Kavagutti S V."/>
        </authorList>
    </citation>
    <scope>NUCLEOTIDE SEQUENCE</scope>
</reference>